<dbReference type="SUPFAM" id="SSF56747">
    <property type="entry name" value="Prim-pol domain"/>
    <property type="match status" value="1"/>
</dbReference>
<reference evidence="3" key="1">
    <citation type="submission" date="2022-07" db="EMBL/GenBank/DDBJ databases">
        <title>Parvularcula maris sp. nov., an algicidal bacterium isolated from seawater.</title>
        <authorList>
            <person name="Li F."/>
        </authorList>
    </citation>
    <scope>NUCLEOTIDE SEQUENCE</scope>
    <source>
        <strain evidence="3">BGMRC 0090</strain>
    </source>
</reference>
<dbReference type="InterPro" id="IPR014819">
    <property type="entry name" value="PriCT_2"/>
</dbReference>
<evidence type="ECO:0000259" key="2">
    <source>
        <dbReference type="SMART" id="SM00943"/>
    </source>
</evidence>
<dbReference type="InterPro" id="IPR027417">
    <property type="entry name" value="P-loop_NTPase"/>
</dbReference>
<dbReference type="Gene3D" id="3.40.50.300">
    <property type="entry name" value="P-loop containing nucleotide triphosphate hydrolases"/>
    <property type="match status" value="1"/>
</dbReference>
<dbReference type="EMBL" id="JANIBC010000018">
    <property type="protein sequence ID" value="MCQ8186431.1"/>
    <property type="molecule type" value="Genomic_DNA"/>
</dbReference>
<evidence type="ECO:0000256" key="1">
    <source>
        <dbReference type="SAM" id="MobiDB-lite"/>
    </source>
</evidence>
<organism evidence="3 4">
    <name type="scientific">Parvularcula maris</name>
    <dbReference type="NCBI Taxonomy" id="2965077"/>
    <lineage>
        <taxon>Bacteria</taxon>
        <taxon>Pseudomonadati</taxon>
        <taxon>Pseudomonadota</taxon>
        <taxon>Alphaproteobacteria</taxon>
        <taxon>Parvularculales</taxon>
        <taxon>Parvularculaceae</taxon>
        <taxon>Parvularcula</taxon>
    </lineage>
</organism>
<dbReference type="Pfam" id="PF09250">
    <property type="entry name" value="Prim-Pol"/>
    <property type="match status" value="1"/>
</dbReference>
<dbReference type="RefSeq" id="WP_256620351.1">
    <property type="nucleotide sequence ID" value="NZ_JANIBC010000018.1"/>
</dbReference>
<gene>
    <name evidence="3" type="ORF">NOG11_13690</name>
</gene>
<dbReference type="InterPro" id="IPR045455">
    <property type="entry name" value="NrS-1_pol-like_helicase"/>
</dbReference>
<evidence type="ECO:0000313" key="4">
    <source>
        <dbReference type="Proteomes" id="UP001142610"/>
    </source>
</evidence>
<dbReference type="Proteomes" id="UP001142610">
    <property type="component" value="Unassembled WGS sequence"/>
</dbReference>
<name>A0A9X2LBC7_9PROT</name>
<comment type="caution">
    <text evidence="3">The sequence shown here is derived from an EMBL/GenBank/DDBJ whole genome shotgun (WGS) entry which is preliminary data.</text>
</comment>
<dbReference type="InterPro" id="IPR015330">
    <property type="entry name" value="DNA_primase/pol_bifunc_N"/>
</dbReference>
<proteinExistence type="predicted"/>
<keyword evidence="4" id="KW-1185">Reference proteome</keyword>
<dbReference type="CDD" id="cd04859">
    <property type="entry name" value="Prim_Pol"/>
    <property type="match status" value="1"/>
</dbReference>
<dbReference type="Pfam" id="PF19263">
    <property type="entry name" value="DUF5906"/>
    <property type="match status" value="1"/>
</dbReference>
<accession>A0A9X2LBC7</accession>
<feature type="region of interest" description="Disordered" evidence="1">
    <location>
        <begin position="18"/>
        <end position="40"/>
    </location>
</feature>
<protein>
    <submittedName>
        <fullName evidence="3">Bifunctional DNA primase/polymerase</fullName>
    </submittedName>
</protein>
<evidence type="ECO:0000313" key="3">
    <source>
        <dbReference type="EMBL" id="MCQ8186431.1"/>
    </source>
</evidence>
<dbReference type="SMART" id="SM00943">
    <property type="entry name" value="Prim-Pol"/>
    <property type="match status" value="1"/>
</dbReference>
<feature type="domain" description="DNA primase/polymerase bifunctional N-terminal" evidence="2">
    <location>
        <begin position="14"/>
        <end position="174"/>
    </location>
</feature>
<dbReference type="AlphaFoldDB" id="A0A9X2LBC7"/>
<dbReference type="Pfam" id="PF08707">
    <property type="entry name" value="PriCT_2"/>
    <property type="match status" value="1"/>
</dbReference>
<sequence length="726" mass="81144">MAHDDKEAPEVEQLKAHHIHGHDLFSLKPRSKEPQGPWREPKAGFDAERHVQNGGNLGVRLTATDLVVDIDPRNFPEGRDILAELRERLGTDLLDADEFPFVRTGSGGFHVYLRKPADLRVAANLNRHGLPGIDLKTEGGYVVAAGSVHPDGGIYRWAEDELWMPSVKDAPAALLELAVRNELPASIKTDCPLTVEELIDRLNGLDPLEYGKGRYEQWIELLISFHAAAGGDTDAMLAFQAWSERDPEYANGGAGPSIEDRWQGLEADRKGGITWQTFARHVAGVAPSAEIAASDFEDDLPAIADEAKPKKPKKPNVEVDHPVLHDWVFVGDASSFIRRTDFKQYKQEQWNAMFADLCPDRNLPSLVYKNKTPVRKFEELVYIPGRPPTFDNAFNLWRPSAAEPRPSDTSIIERHLELLLPDETERDYFLDYMHFLVCRPEVKMMFAALVVGSQGTGKSAIGLLLKRTIGKRNVSQPSNGEVTGNWTAWQQGASLAIIEELMTLGKLEVANKLKPVITDDTLRIENKNMPLYSIPNHLNILAFTNHDDAVRLEDGDRRWMVLSSPMEPQDDAYYDDLFGWIGSEEAPGAFIHMLQQRTPKLNPKGRAPMTAGKLTMREASKSDIELTIEQWLEEQSGPFAHALFRVDDACDELRRSAATKVSQAKVRTALKRFGCVKHPRNTNAGGGLPTCQLWSCRDHTKWEAEGPAGRAKAWRKIEEANDAFDG</sequence>
<dbReference type="GO" id="GO:0016817">
    <property type="term" value="F:hydrolase activity, acting on acid anhydrides"/>
    <property type="evidence" value="ECO:0007669"/>
    <property type="project" value="InterPro"/>
</dbReference>